<dbReference type="RefSeq" id="WP_054749521.1">
    <property type="nucleotide sequence ID" value="NZ_AYZK01000001.1"/>
</dbReference>
<dbReference type="Pfam" id="PF01029">
    <property type="entry name" value="NusB"/>
    <property type="match status" value="1"/>
</dbReference>
<keyword evidence="3 6" id="KW-0694">RNA-binding</keyword>
<comment type="similarity">
    <text evidence="1 6">Belongs to the NusB family.</text>
</comment>
<dbReference type="PANTHER" id="PTHR11078:SF3">
    <property type="entry name" value="ANTITERMINATION NUSB DOMAIN-CONTAINING PROTEIN"/>
    <property type="match status" value="1"/>
</dbReference>
<evidence type="ECO:0000313" key="8">
    <source>
        <dbReference type="EMBL" id="KRM88260.1"/>
    </source>
</evidence>
<evidence type="ECO:0000256" key="3">
    <source>
        <dbReference type="ARBA" id="ARBA00022884"/>
    </source>
</evidence>
<dbReference type="Gene3D" id="1.10.940.10">
    <property type="entry name" value="NusB-like"/>
    <property type="match status" value="1"/>
</dbReference>
<dbReference type="GO" id="GO:0003723">
    <property type="term" value="F:RNA binding"/>
    <property type="evidence" value="ECO:0007669"/>
    <property type="project" value="UniProtKB-UniRule"/>
</dbReference>
<evidence type="ECO:0000256" key="6">
    <source>
        <dbReference type="HAMAP-Rule" id="MF_00073"/>
    </source>
</evidence>
<dbReference type="EMBL" id="AYZK01000001">
    <property type="protein sequence ID" value="KRM88260.1"/>
    <property type="molecule type" value="Genomic_DNA"/>
</dbReference>
<dbReference type="AlphaFoldDB" id="A0A0R2CE37"/>
<organism evidence="8 9">
    <name type="scientific">Lacticaseibacillus thailandensis DSM 22698 = JCM 13996</name>
    <dbReference type="NCBI Taxonomy" id="1423810"/>
    <lineage>
        <taxon>Bacteria</taxon>
        <taxon>Bacillati</taxon>
        <taxon>Bacillota</taxon>
        <taxon>Bacilli</taxon>
        <taxon>Lactobacillales</taxon>
        <taxon>Lactobacillaceae</taxon>
        <taxon>Lacticaseibacillus</taxon>
    </lineage>
</organism>
<dbReference type="SUPFAM" id="SSF48013">
    <property type="entry name" value="NusB-like"/>
    <property type="match status" value="1"/>
</dbReference>
<dbReference type="InterPro" id="IPR011605">
    <property type="entry name" value="NusB_fam"/>
</dbReference>
<evidence type="ECO:0000256" key="1">
    <source>
        <dbReference type="ARBA" id="ARBA00005952"/>
    </source>
</evidence>
<protein>
    <recommendedName>
        <fullName evidence="6">Transcription antitermination protein NusB</fullName>
    </recommendedName>
    <alternativeName>
        <fullName evidence="6">Antitermination factor NusB</fullName>
    </alternativeName>
</protein>
<dbReference type="InterPro" id="IPR035926">
    <property type="entry name" value="NusB-like_sf"/>
</dbReference>
<accession>A0A0R2CE37</accession>
<dbReference type="PATRIC" id="fig|1423810.4.peg.564"/>
<comment type="caution">
    <text evidence="8">The sequence shown here is derived from an EMBL/GenBank/DDBJ whole genome shotgun (WGS) entry which is preliminary data.</text>
</comment>
<dbReference type="GO" id="GO:0005829">
    <property type="term" value="C:cytosol"/>
    <property type="evidence" value="ECO:0007669"/>
    <property type="project" value="TreeGrafter"/>
</dbReference>
<name>A0A0R2CE37_9LACO</name>
<dbReference type="PANTHER" id="PTHR11078">
    <property type="entry name" value="N UTILIZATION SUBSTANCE PROTEIN B-RELATED"/>
    <property type="match status" value="1"/>
</dbReference>
<dbReference type="NCBIfam" id="NF001223">
    <property type="entry name" value="PRK00202.1-1"/>
    <property type="match status" value="1"/>
</dbReference>
<reference evidence="8 9" key="1">
    <citation type="journal article" date="2015" name="Genome Announc.">
        <title>Expanding the biotechnology potential of lactobacilli through comparative genomics of 213 strains and associated genera.</title>
        <authorList>
            <person name="Sun Z."/>
            <person name="Harris H.M."/>
            <person name="McCann A."/>
            <person name="Guo C."/>
            <person name="Argimon S."/>
            <person name="Zhang W."/>
            <person name="Yang X."/>
            <person name="Jeffery I.B."/>
            <person name="Cooney J.C."/>
            <person name="Kagawa T.F."/>
            <person name="Liu W."/>
            <person name="Song Y."/>
            <person name="Salvetti E."/>
            <person name="Wrobel A."/>
            <person name="Rasinkangas P."/>
            <person name="Parkhill J."/>
            <person name="Rea M.C."/>
            <person name="O'Sullivan O."/>
            <person name="Ritari J."/>
            <person name="Douillard F.P."/>
            <person name="Paul Ross R."/>
            <person name="Yang R."/>
            <person name="Briner A.E."/>
            <person name="Felis G.E."/>
            <person name="de Vos W.M."/>
            <person name="Barrangou R."/>
            <person name="Klaenhammer T.R."/>
            <person name="Caufield P.W."/>
            <person name="Cui Y."/>
            <person name="Zhang H."/>
            <person name="O'Toole P.W."/>
        </authorList>
    </citation>
    <scope>NUCLEOTIDE SEQUENCE [LARGE SCALE GENOMIC DNA]</scope>
    <source>
        <strain evidence="8 9">DSM 22698</strain>
    </source>
</reference>
<keyword evidence="5 6" id="KW-0804">Transcription</keyword>
<evidence type="ECO:0000259" key="7">
    <source>
        <dbReference type="Pfam" id="PF01029"/>
    </source>
</evidence>
<dbReference type="NCBIfam" id="TIGR01951">
    <property type="entry name" value="nusB"/>
    <property type="match status" value="1"/>
</dbReference>
<dbReference type="GO" id="GO:0031564">
    <property type="term" value="P:transcription antitermination"/>
    <property type="evidence" value="ECO:0007669"/>
    <property type="project" value="UniProtKB-KW"/>
</dbReference>
<dbReference type="InterPro" id="IPR006027">
    <property type="entry name" value="NusB_RsmB_TIM44"/>
</dbReference>
<dbReference type="STRING" id="1423810.FD19_GL000551"/>
<keyword evidence="4 6" id="KW-0805">Transcription regulation</keyword>
<keyword evidence="9" id="KW-1185">Reference proteome</keyword>
<evidence type="ECO:0000256" key="5">
    <source>
        <dbReference type="ARBA" id="ARBA00023163"/>
    </source>
</evidence>
<gene>
    <name evidence="6" type="primary">nusB</name>
    <name evidence="8" type="ORF">FD19_GL000551</name>
</gene>
<proteinExistence type="inferred from homology"/>
<dbReference type="GO" id="GO:0006353">
    <property type="term" value="P:DNA-templated transcription termination"/>
    <property type="evidence" value="ECO:0007669"/>
    <property type="project" value="UniProtKB-UniRule"/>
</dbReference>
<sequence length="132" mass="14882">MLTRHAIREAAFKTLFALELNPDGDRDMTYKAALPKNEVAPEYLFDLVNGVLAKRDELDAAIKPELRSGWTMARLSKPDLVLLRLGLYEIKFEDDVPDKVAVNEVLELAKQYSDDSAVKFINGVLGNFVKQE</sequence>
<dbReference type="HAMAP" id="MF_00073">
    <property type="entry name" value="NusB"/>
    <property type="match status" value="1"/>
</dbReference>
<dbReference type="Proteomes" id="UP000051789">
    <property type="component" value="Unassembled WGS sequence"/>
</dbReference>
<feature type="domain" description="NusB/RsmB/TIM44" evidence="7">
    <location>
        <begin position="6"/>
        <end position="130"/>
    </location>
</feature>
<evidence type="ECO:0000256" key="2">
    <source>
        <dbReference type="ARBA" id="ARBA00022814"/>
    </source>
</evidence>
<comment type="function">
    <text evidence="6">Involved in transcription antitermination. Required for transcription of ribosomal RNA (rRNA) genes. Binds specifically to the boxA antiterminator sequence of the ribosomal RNA (rrn) operons.</text>
</comment>
<keyword evidence="2 6" id="KW-0889">Transcription antitermination</keyword>
<evidence type="ECO:0000313" key="9">
    <source>
        <dbReference type="Proteomes" id="UP000051789"/>
    </source>
</evidence>
<evidence type="ECO:0000256" key="4">
    <source>
        <dbReference type="ARBA" id="ARBA00023015"/>
    </source>
</evidence>